<dbReference type="GeneID" id="23679540"/>
<dbReference type="EMBL" id="KJ567043">
    <property type="protein sequence ID" value="AID58854.1"/>
    <property type="molecule type" value="Genomic_DNA"/>
</dbReference>
<gene>
    <name evidence="1" type="primary">34</name>
    <name evidence="1" type="ORF">PBI_GAIA_34</name>
</gene>
<dbReference type="OrthoDB" id="4625at10239"/>
<dbReference type="SUPFAM" id="SSF53474">
    <property type="entry name" value="alpha/beta-Hydrolases"/>
    <property type="match status" value="1"/>
</dbReference>
<sequence>MSGLWPEIRAMLNGEFYIPAGTIITANGTGVPDGSGPGFSADLARELDRRAEGMWVWRWINYPAAVFPMRPSIGILRNNLKAMIRATPGRLVLSAYSQSAIAFAYVWRDDILNPNGELHHRLDDIEAIILYGDPVRTPGIAYGNELGGVAPPGEVNGHVSGGIAGPNCLRPEECLHPVTGRRVILSVANPGDLYASAPVGEVPWVEETEVGALETMIFEAVMDFNGRDFLAFAKEIAELFIKPLSQVLPLVQAIWNGLTFLGQGSSAPHWTYNVMPAADYLIELGANIRERGVA</sequence>
<dbReference type="Gene3D" id="1.10.10.1120">
    <property type="entry name" value="Lysin B, C-terminal linker domain"/>
    <property type="match status" value="1"/>
</dbReference>
<evidence type="ECO:0000313" key="1">
    <source>
        <dbReference type="EMBL" id="AID58854.1"/>
    </source>
</evidence>
<dbReference type="RefSeq" id="YP_009124777.1">
    <property type="nucleotide sequence ID" value="NC_026590.1"/>
</dbReference>
<keyword evidence="2" id="KW-1185">Reference proteome</keyword>
<accession>A0A068F2D9</accession>
<reference evidence="1 2" key="1">
    <citation type="submission" date="2014-03" db="EMBL/GenBank/DDBJ databases">
        <authorList>
            <person name="Yoder B.A."/>
            <person name="Colicchio M.A."/>
            <person name="Schafer C.E."/>
            <person name="Abrahim M.R."/>
            <person name="Adkins N.L."/>
            <person name="Burke K.A."/>
            <person name="Churilla B.M."/>
            <person name="Cohen K.L."/>
            <person name="Fasoranti T.O."/>
            <person name="Genkil J.S."/>
            <person name="Kramer Z.J."/>
            <person name="Prout A.K."/>
            <person name="Schwarz A.G."/>
            <person name="Tish M."/>
            <person name="Vispute N."/>
            <person name="Wilkes K.E."/>
            <person name="Williams C.R."/>
            <person name="Xiao X."/>
            <person name="Yu V.J."/>
            <person name="Lapin J.S."/>
            <person name="Ott C.T."/>
            <person name="Walburn T.D."/>
            <person name="Bradley K.W."/>
            <person name="Clarke D.Q."/>
            <person name="Lewis M.F."/>
            <person name="Barker L.P."/>
            <person name="Bailey C."/>
            <person name="Asai D.J."/>
            <person name="Bowman C.A."/>
            <person name="Russell D.A."/>
            <person name="Pope W.H."/>
            <person name="Jacobs-Sera D."/>
            <person name="Hendrix R.W."/>
            <person name="Hatfull G.F."/>
        </authorList>
    </citation>
    <scope>NUCLEOTIDE SEQUENCE [LARGE SCALE GENOMIC DNA]</scope>
</reference>
<dbReference type="InterPro" id="IPR029058">
    <property type="entry name" value="AB_hydrolase_fold"/>
</dbReference>
<dbReference type="Gene3D" id="3.40.50.1820">
    <property type="entry name" value="alpha/beta hydrolase"/>
    <property type="match status" value="1"/>
</dbReference>
<protein>
    <submittedName>
        <fullName evidence="1">Lysin B</fullName>
    </submittedName>
</protein>
<dbReference type="KEGG" id="vg:23679540"/>
<dbReference type="InterPro" id="IPR041855">
    <property type="entry name" value="Lysin_B_C_ter"/>
</dbReference>
<proteinExistence type="predicted"/>
<organism evidence="1 2">
    <name type="scientific">Mycobacterium phage Gaia</name>
    <dbReference type="NCBI Taxonomy" id="1486472"/>
    <lineage>
        <taxon>Viruses</taxon>
        <taxon>Duplodnaviria</taxon>
        <taxon>Heunggongvirae</taxon>
        <taxon>Uroviricota</taxon>
        <taxon>Caudoviricetes</taxon>
        <taxon>Gaiavirus</taxon>
        <taxon>Gaiavirus gaia</taxon>
    </lineage>
</organism>
<evidence type="ECO:0000313" key="2">
    <source>
        <dbReference type="Proteomes" id="UP000027491"/>
    </source>
</evidence>
<dbReference type="Proteomes" id="UP000027491">
    <property type="component" value="Segment"/>
</dbReference>
<name>A0A068F2D9_9CAUD</name>